<evidence type="ECO:0000313" key="1">
    <source>
        <dbReference type="EMBL" id="OXC72413.1"/>
    </source>
</evidence>
<proteinExistence type="predicted"/>
<organism evidence="1 2">
    <name type="scientific">Caballeronia sordidicola</name>
    <name type="common">Burkholderia sordidicola</name>
    <dbReference type="NCBI Taxonomy" id="196367"/>
    <lineage>
        <taxon>Bacteria</taxon>
        <taxon>Pseudomonadati</taxon>
        <taxon>Pseudomonadota</taxon>
        <taxon>Betaproteobacteria</taxon>
        <taxon>Burkholderiales</taxon>
        <taxon>Burkholderiaceae</taxon>
        <taxon>Caballeronia</taxon>
    </lineage>
</organism>
<accession>A0A226WMR6</accession>
<comment type="caution">
    <text evidence="1">The sequence shown here is derived from an EMBL/GenBank/DDBJ whole genome shotgun (WGS) entry which is preliminary data.</text>
</comment>
<reference evidence="2" key="1">
    <citation type="submission" date="2017-01" db="EMBL/GenBank/DDBJ databases">
        <title>Genome Analysis of Deinococcus marmoris KOPRI26562.</title>
        <authorList>
            <person name="Kim J.H."/>
            <person name="Oh H.-M."/>
        </authorList>
    </citation>
    <scope>NUCLEOTIDE SEQUENCE [LARGE SCALE GENOMIC DNA]</scope>
    <source>
        <strain evidence="2">PAMC 26633</strain>
    </source>
</reference>
<sequence>MRSLADVAPHSMKLSDIVSPAVEKWDVASAASLFAFSRFCTLHP</sequence>
<gene>
    <name evidence="1" type="ORF">BSU04_43075</name>
</gene>
<protein>
    <submittedName>
        <fullName evidence="1">Uncharacterized protein</fullName>
    </submittedName>
</protein>
<dbReference type="AlphaFoldDB" id="A0A226WMR6"/>
<dbReference type="Proteomes" id="UP000214720">
    <property type="component" value="Unassembled WGS sequence"/>
</dbReference>
<evidence type="ECO:0000313" key="2">
    <source>
        <dbReference type="Proteomes" id="UP000214720"/>
    </source>
</evidence>
<name>A0A226WMR6_CABSO</name>
<dbReference type="EMBL" id="MTHB01000278">
    <property type="protein sequence ID" value="OXC72413.1"/>
    <property type="molecule type" value="Genomic_DNA"/>
</dbReference>